<accession>A0ACC2JZ98</accession>
<dbReference type="EMBL" id="JAPUUL010000097">
    <property type="protein sequence ID" value="KAJ8132677.1"/>
    <property type="molecule type" value="Genomic_DNA"/>
</dbReference>
<evidence type="ECO:0000313" key="1">
    <source>
        <dbReference type="EMBL" id="KAJ8132677.1"/>
    </source>
</evidence>
<reference evidence="1" key="1">
    <citation type="submission" date="2022-12" db="EMBL/GenBank/DDBJ databases">
        <title>Genome Sequence of Lasiodiplodia mahajangana.</title>
        <authorList>
            <person name="Buettner E."/>
        </authorList>
    </citation>
    <scope>NUCLEOTIDE SEQUENCE</scope>
    <source>
        <strain evidence="1">VT137</strain>
    </source>
</reference>
<evidence type="ECO:0000313" key="2">
    <source>
        <dbReference type="Proteomes" id="UP001153332"/>
    </source>
</evidence>
<sequence>MLRLFSIALTWQFIGQIALPTAATQQQCYYPQGNPSVGDIPTVNSFELSRASCTDSTWQSENCPSHCTNVSIDKGIPIALYSYMNPMPPQYCCGTAAPKGDGSIGCSWSPYPFTLEQGVIIPNRGILNGYIRAESIESNSTCPPNSTCPKGTSSNTVIAVGAGLGAPLGTFLIAALFWALWERHQRRNEAANARRLAAASTQIQYEADGSKREIFPPFQPQDLHQPSELRHDREPIELG</sequence>
<dbReference type="Proteomes" id="UP001153332">
    <property type="component" value="Unassembled WGS sequence"/>
</dbReference>
<protein>
    <submittedName>
        <fullName evidence="1">Uncharacterized protein</fullName>
    </submittedName>
</protein>
<proteinExistence type="predicted"/>
<gene>
    <name evidence="1" type="ORF">O1611_g947</name>
</gene>
<name>A0ACC2JZ98_9PEZI</name>
<keyword evidence="2" id="KW-1185">Reference proteome</keyword>
<comment type="caution">
    <text evidence="1">The sequence shown here is derived from an EMBL/GenBank/DDBJ whole genome shotgun (WGS) entry which is preliminary data.</text>
</comment>
<organism evidence="1 2">
    <name type="scientific">Lasiodiplodia mahajangana</name>
    <dbReference type="NCBI Taxonomy" id="1108764"/>
    <lineage>
        <taxon>Eukaryota</taxon>
        <taxon>Fungi</taxon>
        <taxon>Dikarya</taxon>
        <taxon>Ascomycota</taxon>
        <taxon>Pezizomycotina</taxon>
        <taxon>Dothideomycetes</taxon>
        <taxon>Dothideomycetes incertae sedis</taxon>
        <taxon>Botryosphaeriales</taxon>
        <taxon>Botryosphaeriaceae</taxon>
        <taxon>Lasiodiplodia</taxon>
    </lineage>
</organism>